<dbReference type="GO" id="GO:0009002">
    <property type="term" value="F:serine-type D-Ala-D-Ala carboxypeptidase activity"/>
    <property type="evidence" value="ECO:0007669"/>
    <property type="project" value="InterPro"/>
</dbReference>
<accession>A0A511AIQ5</accession>
<evidence type="ECO:0000256" key="1">
    <source>
        <dbReference type="SAM" id="MobiDB-lite"/>
    </source>
</evidence>
<organism evidence="4 5">
    <name type="scientific">Microbacterium aerolatum</name>
    <dbReference type="NCBI Taxonomy" id="153731"/>
    <lineage>
        <taxon>Bacteria</taxon>
        <taxon>Bacillati</taxon>
        <taxon>Actinomycetota</taxon>
        <taxon>Actinomycetes</taxon>
        <taxon>Micrococcales</taxon>
        <taxon>Microbacteriaceae</taxon>
        <taxon>Microbacterium</taxon>
    </lineage>
</organism>
<dbReference type="EMBL" id="BJUW01000003">
    <property type="protein sequence ID" value="GEK85837.1"/>
    <property type="molecule type" value="Genomic_DNA"/>
</dbReference>
<gene>
    <name evidence="4" type="ORF">MAE01_10130</name>
</gene>
<dbReference type="Gene3D" id="3.40.710.10">
    <property type="entry name" value="DD-peptidase/beta-lactamase superfamily"/>
    <property type="match status" value="1"/>
</dbReference>
<feature type="transmembrane region" description="Helical" evidence="2">
    <location>
        <begin position="160"/>
        <end position="181"/>
    </location>
</feature>
<dbReference type="Proteomes" id="UP000321225">
    <property type="component" value="Unassembled WGS sequence"/>
</dbReference>
<evidence type="ECO:0000259" key="3">
    <source>
        <dbReference type="Pfam" id="PF00768"/>
    </source>
</evidence>
<dbReference type="InterPro" id="IPR012338">
    <property type="entry name" value="Beta-lactam/transpept-like"/>
</dbReference>
<keyword evidence="2" id="KW-0472">Membrane</keyword>
<feature type="compositionally biased region" description="Low complexity" evidence="1">
    <location>
        <begin position="37"/>
        <end position="81"/>
    </location>
</feature>
<keyword evidence="5" id="KW-1185">Reference proteome</keyword>
<reference evidence="4 5" key="1">
    <citation type="submission" date="2019-07" db="EMBL/GenBank/DDBJ databases">
        <title>Whole genome shotgun sequence of Microbacterium aerolatum NBRC 103071.</title>
        <authorList>
            <person name="Hosoyama A."/>
            <person name="Uohara A."/>
            <person name="Ohji S."/>
            <person name="Ichikawa N."/>
        </authorList>
    </citation>
    <scope>NUCLEOTIDE SEQUENCE [LARGE SCALE GENOMIC DNA]</scope>
    <source>
        <strain evidence="4 5">NBRC 103071</strain>
    </source>
</reference>
<dbReference type="Pfam" id="PF00768">
    <property type="entry name" value="Peptidase_S11"/>
    <property type="match status" value="1"/>
</dbReference>
<protein>
    <recommendedName>
        <fullName evidence="3">Peptidase S11 D-alanyl-D-alanine carboxypeptidase A N-terminal domain-containing protein</fullName>
    </recommendedName>
</protein>
<name>A0A511AIQ5_9MICO</name>
<feature type="domain" description="Peptidase S11 D-alanyl-D-alanine carboxypeptidase A N-terminal" evidence="3">
    <location>
        <begin position="224"/>
        <end position="404"/>
    </location>
</feature>
<evidence type="ECO:0000313" key="4">
    <source>
        <dbReference type="EMBL" id="GEK85837.1"/>
    </source>
</evidence>
<dbReference type="AlphaFoldDB" id="A0A511AIQ5"/>
<keyword evidence="2" id="KW-0812">Transmembrane</keyword>
<dbReference type="SUPFAM" id="SSF56601">
    <property type="entry name" value="beta-lactamase/transpeptidase-like"/>
    <property type="match status" value="1"/>
</dbReference>
<dbReference type="GO" id="GO:0006508">
    <property type="term" value="P:proteolysis"/>
    <property type="evidence" value="ECO:0007669"/>
    <property type="project" value="InterPro"/>
</dbReference>
<feature type="region of interest" description="Disordered" evidence="1">
    <location>
        <begin position="1"/>
        <end position="81"/>
    </location>
</feature>
<evidence type="ECO:0000313" key="5">
    <source>
        <dbReference type="Proteomes" id="UP000321225"/>
    </source>
</evidence>
<evidence type="ECO:0000256" key="2">
    <source>
        <dbReference type="SAM" id="Phobius"/>
    </source>
</evidence>
<sequence length="556" mass="57871">MRRAAESSRTPTLPFSDADAAVIEDPVPVPADSAESTPTQVDAAPAAAETAQVPVEAALPQADAAPAQPDAASAAVDEAQPSDLSALGVDDLGSVEEGAPERVVEWAGPSRPATALSWVETADVAESSRPADLNAITMDGPVTDLLADAKLRPVVLRSRWLVPVGTIATCAIAYSASMLMWPLHEVPPVVQPVEFATVAPEPAAIVWPSVGSAGLSMAGVSSAASATQAVPIASVTKVVSSLMVLDRMPLQLGEQGPEFAFDYGDTLEYWDYRIANQSALDVPVDGVLTEYQLLQGTLMGSANNYIDRLARELWGSDQQFAQAAKTWLAERGLGDITIVTPSGFDEGNVATPEALLRLGERAMQNPVFAEIVGTVSAEIPGAGLVENTNGMLADPGVVGIKTGTLVGWNLLTAKDVTVGETTVHLYASVLNQNDDAERLAVTRSLFDQAEAALATISPAVPAGTIVGEISTPWGTSVDIVSDEDATVVLWNGTAASAAVEFDLSNQREEGEDIGTVTVTGPVDQASVDASLAEEIAGPSPWWRLTHPLELLGLSSK</sequence>
<keyword evidence="2" id="KW-1133">Transmembrane helix</keyword>
<comment type="caution">
    <text evidence="4">The sequence shown here is derived from an EMBL/GenBank/DDBJ whole genome shotgun (WGS) entry which is preliminary data.</text>
</comment>
<dbReference type="InterPro" id="IPR001967">
    <property type="entry name" value="Peptidase_S11_N"/>
</dbReference>
<proteinExistence type="predicted"/>